<evidence type="ECO:0008006" key="8">
    <source>
        <dbReference type="Google" id="ProtNLM"/>
    </source>
</evidence>
<accession>A0AAV2PW67</accession>
<feature type="repeat" description="WD" evidence="5">
    <location>
        <begin position="26"/>
        <end position="67"/>
    </location>
</feature>
<dbReference type="PANTHER" id="PTHR46853">
    <property type="entry name" value="METHYLOSOME PROTEIN 50"/>
    <property type="match status" value="1"/>
</dbReference>
<evidence type="ECO:0000256" key="4">
    <source>
        <dbReference type="ARBA" id="ARBA00022737"/>
    </source>
</evidence>
<dbReference type="Proteomes" id="UP001497623">
    <property type="component" value="Unassembled WGS sequence"/>
</dbReference>
<dbReference type="GO" id="GO:0007309">
    <property type="term" value="P:oocyte axis specification"/>
    <property type="evidence" value="ECO:0007669"/>
    <property type="project" value="TreeGrafter"/>
</dbReference>
<keyword evidence="4" id="KW-0677">Repeat</keyword>
<dbReference type="EMBL" id="CAXKWB010001914">
    <property type="protein sequence ID" value="CAL4065788.1"/>
    <property type="molecule type" value="Genomic_DNA"/>
</dbReference>
<keyword evidence="7" id="KW-1185">Reference proteome</keyword>
<dbReference type="InterPro" id="IPR036322">
    <property type="entry name" value="WD40_repeat_dom_sf"/>
</dbReference>
<dbReference type="InterPro" id="IPR001680">
    <property type="entry name" value="WD40_rpt"/>
</dbReference>
<evidence type="ECO:0000256" key="1">
    <source>
        <dbReference type="ARBA" id="ARBA00004496"/>
    </source>
</evidence>
<dbReference type="PANTHER" id="PTHR46853:SF1">
    <property type="entry name" value="METHYLOSOME PROTEIN 50"/>
    <property type="match status" value="1"/>
</dbReference>
<dbReference type="AlphaFoldDB" id="A0AAV2PW67"/>
<evidence type="ECO:0000256" key="3">
    <source>
        <dbReference type="ARBA" id="ARBA00022574"/>
    </source>
</evidence>
<evidence type="ECO:0000313" key="7">
    <source>
        <dbReference type="Proteomes" id="UP001497623"/>
    </source>
</evidence>
<dbReference type="PROSITE" id="PS00678">
    <property type="entry name" value="WD_REPEATS_1"/>
    <property type="match status" value="1"/>
</dbReference>
<keyword evidence="2" id="KW-0963">Cytoplasm</keyword>
<dbReference type="PROSITE" id="PS50294">
    <property type="entry name" value="WD_REPEATS_REGION"/>
    <property type="match status" value="1"/>
</dbReference>
<dbReference type="InterPro" id="IPR015943">
    <property type="entry name" value="WD40/YVTN_repeat-like_dom_sf"/>
</dbReference>
<dbReference type="InterPro" id="IPR052139">
    <property type="entry name" value="Methylosome_Comp_WDR77"/>
</dbReference>
<dbReference type="GO" id="GO:0034709">
    <property type="term" value="C:methylosome"/>
    <property type="evidence" value="ECO:0007669"/>
    <property type="project" value="TreeGrafter"/>
</dbReference>
<name>A0AAV2PW67_MEGNR</name>
<dbReference type="Pfam" id="PF00400">
    <property type="entry name" value="WD40"/>
    <property type="match status" value="3"/>
</dbReference>
<comment type="subcellular location">
    <subcellularLocation>
        <location evidence="1">Cytoplasm</location>
    </subcellularLocation>
</comment>
<evidence type="ECO:0000256" key="2">
    <source>
        <dbReference type="ARBA" id="ARBA00022490"/>
    </source>
</evidence>
<dbReference type="SUPFAM" id="SSF50978">
    <property type="entry name" value="WD40 repeat-like"/>
    <property type="match status" value="1"/>
</dbReference>
<gene>
    <name evidence="6" type="ORF">MNOR_LOCUS5077</name>
</gene>
<dbReference type="Gene3D" id="2.130.10.10">
    <property type="entry name" value="YVTN repeat-like/Quinoprotein amine dehydrogenase"/>
    <property type="match status" value="1"/>
</dbReference>
<reference evidence="6 7" key="1">
    <citation type="submission" date="2024-05" db="EMBL/GenBank/DDBJ databases">
        <authorList>
            <person name="Wallberg A."/>
        </authorList>
    </citation>
    <scope>NUCLEOTIDE SEQUENCE [LARGE SCALE GENOMIC DNA]</scope>
</reference>
<evidence type="ECO:0000256" key="5">
    <source>
        <dbReference type="PROSITE-ProRule" id="PRU00221"/>
    </source>
</evidence>
<sequence>QDGGIVEFFRIENKDNGPVIVSQTQMEEHHDSILTLGVTCDGKSALTGAADMCIKAWDITSSLVKRDLSPAHSGQVTSIDPHPTHPEVFVSAAMDGNVLLWDLRCPNPASCIYRDFGVRPESVLWIDGGSGVETGFGRIVVGTVGGNVALRDSAKYTHDLASIDLLKRPIFRMATNPYKTNQVAVCGNDSKVIVIDIEGEDMKIKYENDSHSDFVRGLAWKEQNQLLSCGWDKAVHVHKIS</sequence>
<organism evidence="6 7">
    <name type="scientific">Meganyctiphanes norvegica</name>
    <name type="common">Northern krill</name>
    <name type="synonym">Thysanopoda norvegica</name>
    <dbReference type="NCBI Taxonomy" id="48144"/>
    <lineage>
        <taxon>Eukaryota</taxon>
        <taxon>Metazoa</taxon>
        <taxon>Ecdysozoa</taxon>
        <taxon>Arthropoda</taxon>
        <taxon>Crustacea</taxon>
        <taxon>Multicrustacea</taxon>
        <taxon>Malacostraca</taxon>
        <taxon>Eumalacostraca</taxon>
        <taxon>Eucarida</taxon>
        <taxon>Euphausiacea</taxon>
        <taxon>Euphausiidae</taxon>
        <taxon>Meganyctiphanes</taxon>
    </lineage>
</organism>
<dbReference type="SMART" id="SM00320">
    <property type="entry name" value="WD40"/>
    <property type="match status" value="4"/>
</dbReference>
<protein>
    <recommendedName>
        <fullName evidence="8">Guanine nucleotide-binding protein subunit beta-like protein</fullName>
    </recommendedName>
</protein>
<feature type="non-terminal residue" evidence="6">
    <location>
        <position position="1"/>
    </location>
</feature>
<feature type="repeat" description="WD" evidence="5">
    <location>
        <begin position="69"/>
        <end position="104"/>
    </location>
</feature>
<evidence type="ECO:0000313" key="6">
    <source>
        <dbReference type="EMBL" id="CAL4065788.1"/>
    </source>
</evidence>
<proteinExistence type="predicted"/>
<dbReference type="InterPro" id="IPR019775">
    <property type="entry name" value="WD40_repeat_CS"/>
</dbReference>
<comment type="caution">
    <text evidence="6">The sequence shown here is derived from an EMBL/GenBank/DDBJ whole genome shotgun (WGS) entry which is preliminary data.</text>
</comment>
<dbReference type="PROSITE" id="PS50082">
    <property type="entry name" value="WD_REPEATS_2"/>
    <property type="match status" value="2"/>
</dbReference>
<keyword evidence="3 5" id="KW-0853">WD repeat</keyword>